<reference evidence="1" key="1">
    <citation type="submission" date="2018-02" db="EMBL/GenBank/DDBJ databases">
        <title>Rhizophora mucronata_Transcriptome.</title>
        <authorList>
            <person name="Meera S.P."/>
            <person name="Sreeshan A."/>
            <person name="Augustine A."/>
        </authorList>
    </citation>
    <scope>NUCLEOTIDE SEQUENCE</scope>
    <source>
        <tissue evidence="1">Leaf</tissue>
    </source>
</reference>
<proteinExistence type="predicted"/>
<name>A0A2P2QH37_RHIMU</name>
<accession>A0A2P2QH37</accession>
<organism evidence="1">
    <name type="scientific">Rhizophora mucronata</name>
    <name type="common">Asiatic mangrove</name>
    <dbReference type="NCBI Taxonomy" id="61149"/>
    <lineage>
        <taxon>Eukaryota</taxon>
        <taxon>Viridiplantae</taxon>
        <taxon>Streptophyta</taxon>
        <taxon>Embryophyta</taxon>
        <taxon>Tracheophyta</taxon>
        <taxon>Spermatophyta</taxon>
        <taxon>Magnoliopsida</taxon>
        <taxon>eudicotyledons</taxon>
        <taxon>Gunneridae</taxon>
        <taxon>Pentapetalae</taxon>
        <taxon>rosids</taxon>
        <taxon>fabids</taxon>
        <taxon>Malpighiales</taxon>
        <taxon>Rhizophoraceae</taxon>
        <taxon>Rhizophora</taxon>
    </lineage>
</organism>
<evidence type="ECO:0000313" key="1">
    <source>
        <dbReference type="EMBL" id="MBX66320.1"/>
    </source>
</evidence>
<dbReference type="AlphaFoldDB" id="A0A2P2QH37"/>
<sequence>MIENYLYFVCEKKRCLICQNSIE</sequence>
<dbReference type="EMBL" id="GGEC01085836">
    <property type="protein sequence ID" value="MBX66320.1"/>
    <property type="molecule type" value="Transcribed_RNA"/>
</dbReference>
<protein>
    <submittedName>
        <fullName evidence="1">Uncharacterized protein</fullName>
    </submittedName>
</protein>